<keyword evidence="4" id="KW-1185">Reference proteome</keyword>
<evidence type="ECO:0000259" key="2">
    <source>
        <dbReference type="Pfam" id="PF04149"/>
    </source>
</evidence>
<accession>A0ABT1I8H9</accession>
<evidence type="ECO:0000256" key="1">
    <source>
        <dbReference type="SAM" id="MobiDB-lite"/>
    </source>
</evidence>
<dbReference type="RefSeq" id="WP_253885906.1">
    <property type="nucleotide sequence ID" value="NZ_BAAAVB010000025.1"/>
</dbReference>
<dbReference type="Pfam" id="PF04149">
    <property type="entry name" value="DUF397"/>
    <property type="match status" value="1"/>
</dbReference>
<proteinExistence type="predicted"/>
<protein>
    <recommendedName>
        <fullName evidence="2">DUF397 domain-containing protein</fullName>
    </recommendedName>
</protein>
<feature type="domain" description="DUF397" evidence="2">
    <location>
        <begin position="9"/>
        <end position="57"/>
    </location>
</feature>
<name>A0ABT1I8H9_9PSEU</name>
<evidence type="ECO:0000313" key="3">
    <source>
        <dbReference type="EMBL" id="MCP2268931.1"/>
    </source>
</evidence>
<comment type="caution">
    <text evidence="3">The sequence shown here is derived from an EMBL/GenBank/DDBJ whole genome shotgun (WGS) entry which is preliminary data.</text>
</comment>
<gene>
    <name evidence="3" type="ORF">LV75_001418</name>
</gene>
<dbReference type="EMBL" id="JAMTCO010000003">
    <property type="protein sequence ID" value="MCP2268931.1"/>
    <property type="molecule type" value="Genomic_DNA"/>
</dbReference>
<organism evidence="3 4">
    <name type="scientific">Actinokineospora diospyrosa</name>
    <dbReference type="NCBI Taxonomy" id="103728"/>
    <lineage>
        <taxon>Bacteria</taxon>
        <taxon>Bacillati</taxon>
        <taxon>Actinomycetota</taxon>
        <taxon>Actinomycetes</taxon>
        <taxon>Pseudonocardiales</taxon>
        <taxon>Pseudonocardiaceae</taxon>
        <taxon>Actinokineospora</taxon>
    </lineage>
</organism>
<feature type="region of interest" description="Disordered" evidence="1">
    <location>
        <begin position="1"/>
        <end position="21"/>
    </location>
</feature>
<evidence type="ECO:0000313" key="4">
    <source>
        <dbReference type="Proteomes" id="UP001205185"/>
    </source>
</evidence>
<dbReference type="Proteomes" id="UP001205185">
    <property type="component" value="Unassembled WGS sequence"/>
</dbReference>
<sequence length="62" mass="6504">MPNWSTVPFRKSSRSGTNGGSCVEVGFRPGLVAVRDSKCPAGGLLELPPGAWTEALASFRTP</sequence>
<dbReference type="InterPro" id="IPR007278">
    <property type="entry name" value="DUF397"/>
</dbReference>
<reference evidence="3 4" key="1">
    <citation type="submission" date="2022-06" db="EMBL/GenBank/DDBJ databases">
        <title>Genomic Encyclopedia of Archaeal and Bacterial Type Strains, Phase II (KMG-II): from individual species to whole genera.</title>
        <authorList>
            <person name="Goeker M."/>
        </authorList>
    </citation>
    <scope>NUCLEOTIDE SEQUENCE [LARGE SCALE GENOMIC DNA]</scope>
    <source>
        <strain evidence="3 4">DSM 44255</strain>
    </source>
</reference>